<evidence type="ECO:0000259" key="5">
    <source>
        <dbReference type="SMART" id="SM00249"/>
    </source>
</evidence>
<dbReference type="GO" id="GO:0008270">
    <property type="term" value="F:zinc ion binding"/>
    <property type="evidence" value="ECO:0007669"/>
    <property type="project" value="UniProtKB-KW"/>
</dbReference>
<dbReference type="SMART" id="SM00249">
    <property type="entry name" value="PHD"/>
    <property type="match status" value="1"/>
</dbReference>
<dbReference type="PROSITE" id="PS50096">
    <property type="entry name" value="IQ"/>
    <property type="match status" value="1"/>
</dbReference>
<evidence type="ECO:0000313" key="6">
    <source>
        <dbReference type="EMBL" id="GMF16409.1"/>
    </source>
</evidence>
<dbReference type="Gene3D" id="2.30.29.30">
    <property type="entry name" value="Pleckstrin-homology domain (PH domain)/Phosphotyrosine-binding domain (PTB)"/>
    <property type="match status" value="1"/>
</dbReference>
<dbReference type="OrthoDB" id="67945at2759"/>
<feature type="domain" description="PH" evidence="4">
    <location>
        <begin position="552"/>
        <end position="692"/>
    </location>
</feature>
<sequence>MKGSSSLPRLPPVKVGVANSRASKNALHLDSKLQNAITGSSFSESSIESKLHLNPKNDSNALESPHSASGRVEKQRSSLYWANKFQAQSKGEFVHGDVSPLLERFEDTALYRHPQRKSLQAVLDEMNMRAGSQARQKVSGDSKLSVLRRQASDLIVIHRQYRQNSLADTTKAILKRKYHDQIKASALEPPPTIIPTRFLFDSSRCPRSSRCDYCNFAGGELECATCNVIAHARCYLAAYERDDQKTKLTFVVPTTSTTNSPFSSWVCSHCNSDLVVEYDERSAEARAAHLAAKRQVLANALTAYVRMMRDAATFATKKASIIRIQAMMRGRQARQHFERLQRMRLKPYAIDALCVRGIVPSGSRHSLERLGLGMSSSLSPEELRLGNGFSCNPYLYVTVVAGNDEDTQLFCFETSVRKPTAVGTSAGQTELDIVWPEKMFVPGADGNATFCFTLLSKNGPNTFFLGQAVLRLLDTGDSWRTGVATELELQEHVEIFPKTAQHQPLSLADPGGNAPKLIAKIDEKDLGGDSPRGNGRPRWLVKIHLRPFGEQHSHCGYVNMKSTLESFHSSARWCVLADGILRIYRHFGVTLASDVVDMAHATDIRVVPITSNAHRTAKSKLKKIVRSTYSSSEDAGESLAEMVVTKTRGPKFQPEHCCLAVHHLSRLYLFQCEHGDQLREWLKKLQGAQKFSVLTNSSHQTTITPAVSGVQTAPGT</sequence>
<keyword evidence="7" id="KW-1185">Reference proteome</keyword>
<gene>
    <name evidence="6" type="ORF">Plil01_000584200</name>
</gene>
<keyword evidence="3" id="KW-0862">Zinc</keyword>
<evidence type="ECO:0000313" key="7">
    <source>
        <dbReference type="Proteomes" id="UP001165083"/>
    </source>
</evidence>
<evidence type="ECO:0000256" key="1">
    <source>
        <dbReference type="ARBA" id="ARBA00022723"/>
    </source>
</evidence>
<keyword evidence="2" id="KW-0863">Zinc-finger</keyword>
<reference evidence="6" key="1">
    <citation type="submission" date="2023-04" db="EMBL/GenBank/DDBJ databases">
        <title>Phytophthora lilii NBRC 32176.</title>
        <authorList>
            <person name="Ichikawa N."/>
            <person name="Sato H."/>
            <person name="Tonouchi N."/>
        </authorList>
    </citation>
    <scope>NUCLEOTIDE SEQUENCE</scope>
    <source>
        <strain evidence="6">NBRC 32176</strain>
    </source>
</reference>
<evidence type="ECO:0000256" key="3">
    <source>
        <dbReference type="ARBA" id="ARBA00022833"/>
    </source>
</evidence>
<evidence type="ECO:0000259" key="4">
    <source>
        <dbReference type="SMART" id="SM00233"/>
    </source>
</evidence>
<proteinExistence type="predicted"/>
<keyword evidence="1" id="KW-0479">Metal-binding</keyword>
<dbReference type="EMBL" id="BSXW01000250">
    <property type="protein sequence ID" value="GMF16409.1"/>
    <property type="molecule type" value="Genomic_DNA"/>
</dbReference>
<evidence type="ECO:0000256" key="2">
    <source>
        <dbReference type="ARBA" id="ARBA00022771"/>
    </source>
</evidence>
<dbReference type="SMART" id="SM00233">
    <property type="entry name" value="PH"/>
    <property type="match status" value="1"/>
</dbReference>
<comment type="caution">
    <text evidence="6">The sequence shown here is derived from an EMBL/GenBank/DDBJ whole genome shotgun (WGS) entry which is preliminary data.</text>
</comment>
<dbReference type="SUPFAM" id="SSF50729">
    <property type="entry name" value="PH domain-like"/>
    <property type="match status" value="1"/>
</dbReference>
<dbReference type="AlphaFoldDB" id="A0A9W6WT30"/>
<dbReference type="InterPro" id="IPR001965">
    <property type="entry name" value="Znf_PHD"/>
</dbReference>
<name>A0A9W6WT30_9STRA</name>
<dbReference type="InterPro" id="IPR001849">
    <property type="entry name" value="PH_domain"/>
</dbReference>
<feature type="domain" description="Zinc finger PHD-type" evidence="5">
    <location>
        <begin position="210"/>
        <end position="271"/>
    </location>
</feature>
<organism evidence="6 7">
    <name type="scientific">Phytophthora lilii</name>
    <dbReference type="NCBI Taxonomy" id="2077276"/>
    <lineage>
        <taxon>Eukaryota</taxon>
        <taxon>Sar</taxon>
        <taxon>Stramenopiles</taxon>
        <taxon>Oomycota</taxon>
        <taxon>Peronosporomycetes</taxon>
        <taxon>Peronosporales</taxon>
        <taxon>Peronosporaceae</taxon>
        <taxon>Phytophthora</taxon>
    </lineage>
</organism>
<dbReference type="Proteomes" id="UP001165083">
    <property type="component" value="Unassembled WGS sequence"/>
</dbReference>
<protein>
    <submittedName>
        <fullName evidence="6">Unnamed protein product</fullName>
    </submittedName>
</protein>
<dbReference type="CDD" id="cd00029">
    <property type="entry name" value="C1"/>
    <property type="match status" value="1"/>
</dbReference>
<dbReference type="InterPro" id="IPR011993">
    <property type="entry name" value="PH-like_dom_sf"/>
</dbReference>
<accession>A0A9W6WT30</accession>